<evidence type="ECO:0000259" key="1">
    <source>
        <dbReference type="PROSITE" id="PS50828"/>
    </source>
</evidence>
<dbReference type="InterPro" id="IPR002625">
    <property type="entry name" value="Smr_dom"/>
</dbReference>
<name>A0A830ZYP9_ERWAM</name>
<evidence type="ECO:0000313" key="3">
    <source>
        <dbReference type="Proteomes" id="UP000013111"/>
    </source>
</evidence>
<gene>
    <name evidence="2" type="ORF">BN437_1870</name>
</gene>
<dbReference type="InterPro" id="IPR036063">
    <property type="entry name" value="Smr_dom_sf"/>
</dbReference>
<dbReference type="PANTHER" id="PTHR35562">
    <property type="entry name" value="DNA ENDONUCLEASE SMRA-RELATED"/>
    <property type="match status" value="1"/>
</dbReference>
<dbReference type="PROSITE" id="PS50828">
    <property type="entry name" value="SMR"/>
    <property type="match status" value="1"/>
</dbReference>
<organism evidence="2 3">
    <name type="scientific">Erwinia amylovora NBRC 12687 = CFBP 1232</name>
    <dbReference type="NCBI Taxonomy" id="1219359"/>
    <lineage>
        <taxon>Bacteria</taxon>
        <taxon>Pseudomonadati</taxon>
        <taxon>Pseudomonadota</taxon>
        <taxon>Gammaproteobacteria</taxon>
        <taxon>Enterobacterales</taxon>
        <taxon>Erwiniaceae</taxon>
        <taxon>Erwinia</taxon>
    </lineage>
</organism>
<evidence type="ECO:0000313" key="2">
    <source>
        <dbReference type="EMBL" id="CCO93800.1"/>
    </source>
</evidence>
<dbReference type="AlphaFoldDB" id="A0A830ZYP9"/>
<dbReference type="SMART" id="SM00463">
    <property type="entry name" value="SMR"/>
    <property type="match status" value="1"/>
</dbReference>
<proteinExistence type="predicted"/>
<dbReference type="PANTHER" id="PTHR35562:SF2">
    <property type="entry name" value="DNA ENDONUCLEASE SMRA-RELATED"/>
    <property type="match status" value="1"/>
</dbReference>
<dbReference type="NCBIfam" id="NF033154">
    <property type="entry name" value="endonuc_SmrA"/>
    <property type="match status" value="1"/>
</dbReference>
<protein>
    <submittedName>
        <fullName evidence="2">UPF0115 protein</fullName>
    </submittedName>
</protein>
<accession>A0A830ZYP9</accession>
<dbReference type="InterPro" id="IPR047688">
    <property type="entry name" value="Endonuc_SmrA"/>
</dbReference>
<dbReference type="Pfam" id="PF01713">
    <property type="entry name" value="Smr"/>
    <property type="match status" value="1"/>
</dbReference>
<dbReference type="SUPFAM" id="SSF160443">
    <property type="entry name" value="SMR domain-like"/>
    <property type="match status" value="1"/>
</dbReference>
<comment type="caution">
    <text evidence="2">The sequence shown here is derived from an EMBL/GenBank/DDBJ whole genome shotgun (WGS) entry which is preliminary data.</text>
</comment>
<reference evidence="2 3" key="1">
    <citation type="submission" date="2012-11" db="EMBL/GenBank/DDBJ databases">
        <authorList>
            <person name="Linke B."/>
        </authorList>
    </citation>
    <scope>NUCLEOTIDE SEQUENCE [LARGE SCALE GENOMIC DNA]</scope>
    <source>
        <strain evidence="3">CFBP 1232</strain>
    </source>
</reference>
<dbReference type="Gene3D" id="3.30.1370.110">
    <property type="match status" value="1"/>
</dbReference>
<dbReference type="GO" id="GO:0004520">
    <property type="term" value="F:DNA endonuclease activity"/>
    <property type="evidence" value="ECO:0007669"/>
    <property type="project" value="TreeGrafter"/>
</dbReference>
<dbReference type="EMBL" id="CAPB01000020">
    <property type="protein sequence ID" value="CCO93800.1"/>
    <property type="molecule type" value="Genomic_DNA"/>
</dbReference>
<feature type="domain" description="Smr" evidence="1">
    <location>
        <begin position="119"/>
        <end position="200"/>
    </location>
</feature>
<reference evidence="2 3" key="2">
    <citation type="submission" date="2013-04" db="EMBL/GenBank/DDBJ databases">
        <title>Comparative genomics of 12 strains of Erwinia amylovora identifies a pan-genome with a large conserved core and provides insights into host specificity.</title>
        <authorList>
            <person name="Mann R.A."/>
            <person name="Smits T.H.M."/>
            <person name="Buehlmann A."/>
            <person name="Blom J."/>
            <person name="Goesmann A."/>
            <person name="Frey J.E."/>
            <person name="Plummer K.M."/>
            <person name="Beer S.V."/>
            <person name="Luck J."/>
            <person name="Duffy B."/>
            <person name="Rodoni B."/>
        </authorList>
    </citation>
    <scope>NUCLEOTIDE SEQUENCE [LARGE SCALE GENOMIC DNA]</scope>
    <source>
        <strain evidence="3">CFBP 1232</strain>
    </source>
</reference>
<sequence>MLTGANAGGALFAKIAPVTKPLSTRLTFVDRVEEMNEQNLFKAAMEDVKPLKNCADTLWLKEPVARMPRVQDCQWDNPFTCGLLDVIPLSSPLEYKAEGIQQGVVDKLCQGKYPAGATLNLIRLPVEQCRQSLYLFLLQAANDNLRNVLIIHGKGRNEQSHANIIRSYLMRWLPQFAEVQAFCSARERDGGSGACYVGLRKSESARLDNRERHAKRSR</sequence>
<dbReference type="Proteomes" id="UP000013111">
    <property type="component" value="Unassembled WGS sequence"/>
</dbReference>